<dbReference type="RefSeq" id="WP_057955536.1">
    <property type="nucleotide sequence ID" value="NZ_KQ556883.1"/>
</dbReference>
<evidence type="ECO:0000313" key="4">
    <source>
        <dbReference type="Proteomes" id="UP000051634"/>
    </source>
</evidence>
<name>A0A0T5Z3W9_9GAMM</name>
<comment type="caution">
    <text evidence="2">The sequence shown here is derived from an EMBL/GenBank/DDBJ whole genome shotgun (WGS) entry which is preliminary data.</text>
</comment>
<evidence type="ECO:0000313" key="2">
    <source>
        <dbReference type="EMBL" id="KRT57361.1"/>
    </source>
</evidence>
<gene>
    <name evidence="1" type="ORF">Ga0074115_12010</name>
    <name evidence="2" type="ORF">Ga0076813_11357</name>
</gene>
<accession>A0A0T5Z3W9</accession>
<dbReference type="Proteomes" id="UP000051634">
    <property type="component" value="Unassembled WGS sequence"/>
</dbReference>
<organism evidence="2 3">
    <name type="scientific">endosymbiont of Ridgeia piscesae</name>
    <dbReference type="NCBI Taxonomy" id="54398"/>
    <lineage>
        <taxon>Bacteria</taxon>
        <taxon>Pseudomonadati</taxon>
        <taxon>Pseudomonadota</taxon>
        <taxon>Gammaproteobacteria</taxon>
        <taxon>sulfur-oxidizing symbionts</taxon>
    </lineage>
</organism>
<evidence type="ECO:0000313" key="1">
    <source>
        <dbReference type="EMBL" id="KRT55537.1"/>
    </source>
</evidence>
<protein>
    <submittedName>
        <fullName evidence="2">Uncharacterized protein</fullName>
    </submittedName>
</protein>
<keyword evidence="4" id="KW-1185">Reference proteome</keyword>
<evidence type="ECO:0000313" key="3">
    <source>
        <dbReference type="Proteomes" id="UP000051276"/>
    </source>
</evidence>
<dbReference type="AlphaFoldDB" id="A0A0T5Z3W9"/>
<sequence length="112" mass="13010">MKREIIQGSCWDYANAVYNQAGYPNRNGQRITIFKGKKSGPYAAIALIEPGDFLYYINHSNYDVEHSAIFIEWIDIKRNKALMLSYGGEHRKAPARYRLYDLSSVYRIIRAN</sequence>
<dbReference type="Proteomes" id="UP000051276">
    <property type="component" value="Unassembled WGS sequence"/>
</dbReference>
<proteinExistence type="predicted"/>
<dbReference type="EMBL" id="LMXI01000559">
    <property type="protein sequence ID" value="KRT57361.1"/>
    <property type="molecule type" value="Genomic_DNA"/>
</dbReference>
<dbReference type="EMBL" id="LDXT01000077">
    <property type="protein sequence ID" value="KRT55537.1"/>
    <property type="molecule type" value="Genomic_DNA"/>
</dbReference>
<reference evidence="3 4" key="1">
    <citation type="submission" date="2015-11" db="EMBL/GenBank/DDBJ databases">
        <title>The genome of Candidatus Endoriftia persephone in Ridgeia piscesae and population structure of the North Eastern Pacific vestimentiferan symbionts.</title>
        <authorList>
            <person name="Perez M."/>
            <person name="Juniper K.S."/>
        </authorList>
    </citation>
    <scope>NUCLEOTIDE SEQUENCE [LARGE SCALE GENOMIC DNA]</scope>
    <source>
        <strain evidence="2">Ind10</strain>
        <strain evidence="1">Ind11</strain>
    </source>
</reference>